<dbReference type="AlphaFoldDB" id="A0AA97D927"/>
<dbReference type="SUPFAM" id="SSF55729">
    <property type="entry name" value="Acyl-CoA N-acyltransferases (Nat)"/>
    <property type="match status" value="1"/>
</dbReference>
<evidence type="ECO:0000313" key="5">
    <source>
        <dbReference type="Proteomes" id="UP001300604"/>
    </source>
</evidence>
<reference evidence="4" key="1">
    <citation type="submission" date="2023-09" db="EMBL/GenBank/DDBJ databases">
        <authorList>
            <person name="Zeng C."/>
        </authorList>
    </citation>
    <scope>NUCLEOTIDE SEQUENCE</scope>
    <source>
        <strain evidence="4">ZCY20-5</strain>
    </source>
</reference>
<dbReference type="RefSeq" id="WP_275844796.1">
    <property type="nucleotide sequence ID" value="NZ_CP135996.1"/>
</dbReference>
<dbReference type="CDD" id="cd04301">
    <property type="entry name" value="NAT_SF"/>
    <property type="match status" value="1"/>
</dbReference>
<proteinExistence type="predicted"/>
<organism evidence="4 5">
    <name type="scientific">Caproicibacterium argilliputei</name>
    <dbReference type="NCBI Taxonomy" id="3030016"/>
    <lineage>
        <taxon>Bacteria</taxon>
        <taxon>Bacillati</taxon>
        <taxon>Bacillota</taxon>
        <taxon>Clostridia</taxon>
        <taxon>Eubacteriales</taxon>
        <taxon>Oscillospiraceae</taxon>
        <taxon>Caproicibacterium</taxon>
    </lineage>
</organism>
<dbReference type="InterPro" id="IPR000182">
    <property type="entry name" value="GNAT_dom"/>
</dbReference>
<feature type="domain" description="N-acetyltransferase" evidence="3">
    <location>
        <begin position="1"/>
        <end position="159"/>
    </location>
</feature>
<sequence length="159" mass="18257">MIRKAVEKDISRIAEILIFTKRTAYRTIFKNDEVSFGKMQIVPLARKLFAEPQLLEGIYVFDEVFVRGLIQILPLDSNSVEVKALYIDPFFQHQGIGAELLNFAEGQGHQLKAQSLCLWVLEKNEAARTFYEQHGFLSTNEKTAEVGTEEFIVKYRKAL</sequence>
<dbReference type="InterPro" id="IPR050832">
    <property type="entry name" value="Bact_Acetyltransf"/>
</dbReference>
<dbReference type="Pfam" id="PF13508">
    <property type="entry name" value="Acetyltransf_7"/>
    <property type="match status" value="1"/>
</dbReference>
<dbReference type="Gene3D" id="3.40.630.30">
    <property type="match status" value="1"/>
</dbReference>
<keyword evidence="1" id="KW-0808">Transferase</keyword>
<dbReference type="PANTHER" id="PTHR43877">
    <property type="entry name" value="AMINOALKYLPHOSPHONATE N-ACETYLTRANSFERASE-RELATED-RELATED"/>
    <property type="match status" value="1"/>
</dbReference>
<dbReference type="PANTHER" id="PTHR43877:SF2">
    <property type="entry name" value="AMINOALKYLPHOSPHONATE N-ACETYLTRANSFERASE-RELATED"/>
    <property type="match status" value="1"/>
</dbReference>
<keyword evidence="2" id="KW-0012">Acyltransferase</keyword>
<keyword evidence="5" id="KW-1185">Reference proteome</keyword>
<dbReference type="PROSITE" id="PS51186">
    <property type="entry name" value="GNAT"/>
    <property type="match status" value="1"/>
</dbReference>
<dbReference type="KEGG" id="carl:PXC00_12455"/>
<gene>
    <name evidence="4" type="ORF">PXC00_12455</name>
</gene>
<dbReference type="InterPro" id="IPR016181">
    <property type="entry name" value="Acyl_CoA_acyltransferase"/>
</dbReference>
<name>A0AA97D927_9FIRM</name>
<evidence type="ECO:0000256" key="2">
    <source>
        <dbReference type="ARBA" id="ARBA00023315"/>
    </source>
</evidence>
<accession>A0AA97D927</accession>
<dbReference type="EMBL" id="CP135996">
    <property type="protein sequence ID" value="WOC31989.1"/>
    <property type="molecule type" value="Genomic_DNA"/>
</dbReference>
<dbReference type="GO" id="GO:0016747">
    <property type="term" value="F:acyltransferase activity, transferring groups other than amino-acyl groups"/>
    <property type="evidence" value="ECO:0007669"/>
    <property type="project" value="InterPro"/>
</dbReference>
<evidence type="ECO:0000259" key="3">
    <source>
        <dbReference type="PROSITE" id="PS51186"/>
    </source>
</evidence>
<evidence type="ECO:0000313" key="4">
    <source>
        <dbReference type="EMBL" id="WOC31989.1"/>
    </source>
</evidence>
<evidence type="ECO:0000256" key="1">
    <source>
        <dbReference type="ARBA" id="ARBA00022679"/>
    </source>
</evidence>
<protein>
    <submittedName>
        <fullName evidence="4">GNAT family N-acetyltransferase</fullName>
    </submittedName>
</protein>
<reference evidence="4" key="2">
    <citation type="submission" date="2024-06" db="EMBL/GenBank/DDBJ databases">
        <title>Caproicibacterium argilliputei sp. nov, a novel caproic acid producing anaerobic bacterium isolated from pit mud.</title>
        <authorList>
            <person name="Xia S."/>
        </authorList>
    </citation>
    <scope>NUCLEOTIDE SEQUENCE</scope>
    <source>
        <strain evidence="4">ZCY20-5</strain>
    </source>
</reference>
<dbReference type="Proteomes" id="UP001300604">
    <property type="component" value="Chromosome"/>
</dbReference>